<proteinExistence type="predicted"/>
<evidence type="ECO:0000256" key="2">
    <source>
        <dbReference type="SAM" id="MobiDB-lite"/>
    </source>
</evidence>
<reference evidence="4" key="1">
    <citation type="submission" date="2020-03" db="EMBL/GenBank/DDBJ databases">
        <title>A high-quality chromosome-level genome assembly of a woody plant with both climbing and erect habits, Rhamnella rubrinervis.</title>
        <authorList>
            <person name="Lu Z."/>
            <person name="Yang Y."/>
            <person name="Zhu X."/>
            <person name="Sun Y."/>
        </authorList>
    </citation>
    <scope>NUCLEOTIDE SEQUENCE</scope>
    <source>
        <strain evidence="4">BYM</strain>
        <tissue evidence="4">Leaf</tissue>
    </source>
</reference>
<dbReference type="PROSITE" id="PS00028">
    <property type="entry name" value="ZINC_FINGER_C2H2_1"/>
    <property type="match status" value="1"/>
</dbReference>
<organism evidence="4 5">
    <name type="scientific">Rhamnella rubrinervis</name>
    <dbReference type="NCBI Taxonomy" id="2594499"/>
    <lineage>
        <taxon>Eukaryota</taxon>
        <taxon>Viridiplantae</taxon>
        <taxon>Streptophyta</taxon>
        <taxon>Embryophyta</taxon>
        <taxon>Tracheophyta</taxon>
        <taxon>Spermatophyta</taxon>
        <taxon>Magnoliopsida</taxon>
        <taxon>eudicotyledons</taxon>
        <taxon>Gunneridae</taxon>
        <taxon>Pentapetalae</taxon>
        <taxon>rosids</taxon>
        <taxon>fabids</taxon>
        <taxon>Rosales</taxon>
        <taxon>Rhamnaceae</taxon>
        <taxon>rhamnoid group</taxon>
        <taxon>Rhamneae</taxon>
        <taxon>Rhamnella</taxon>
    </lineage>
</organism>
<dbReference type="GO" id="GO:0008270">
    <property type="term" value="F:zinc ion binding"/>
    <property type="evidence" value="ECO:0007669"/>
    <property type="project" value="UniProtKB-KW"/>
</dbReference>
<dbReference type="SUPFAM" id="SSF57667">
    <property type="entry name" value="beta-beta-alpha zinc fingers"/>
    <property type="match status" value="1"/>
</dbReference>
<keyword evidence="1" id="KW-0862">Zinc</keyword>
<keyword evidence="1" id="KW-0863">Zinc-finger</keyword>
<dbReference type="OrthoDB" id="1194667at2759"/>
<dbReference type="GO" id="GO:0010090">
    <property type="term" value="P:trichome morphogenesis"/>
    <property type="evidence" value="ECO:0007669"/>
    <property type="project" value="InterPro"/>
</dbReference>
<dbReference type="InterPro" id="IPR044299">
    <property type="entry name" value="GIS3/ZFP5/ZFP6"/>
</dbReference>
<accession>A0A8K0MD76</accession>
<dbReference type="Pfam" id="PF13912">
    <property type="entry name" value="zf-C2H2_6"/>
    <property type="match status" value="1"/>
</dbReference>
<dbReference type="PANTHER" id="PTHR46353:SF23">
    <property type="entry name" value="C2H2 ZINC FINGER-CONTAINING PROTEIN-RELATED"/>
    <property type="match status" value="1"/>
</dbReference>
<evidence type="ECO:0000259" key="3">
    <source>
        <dbReference type="PROSITE" id="PS50157"/>
    </source>
</evidence>
<gene>
    <name evidence="4" type="ORF">FNV43_RR16586</name>
</gene>
<feature type="domain" description="C2H2-type" evidence="3">
    <location>
        <begin position="21"/>
        <end position="43"/>
    </location>
</feature>
<evidence type="ECO:0000256" key="1">
    <source>
        <dbReference type="PROSITE-ProRule" id="PRU00042"/>
    </source>
</evidence>
<evidence type="ECO:0000313" key="5">
    <source>
        <dbReference type="Proteomes" id="UP000796880"/>
    </source>
</evidence>
<dbReference type="InterPro" id="IPR013087">
    <property type="entry name" value="Znf_C2H2_type"/>
</dbReference>
<feature type="compositionally biased region" description="Polar residues" evidence="2">
    <location>
        <begin position="97"/>
        <end position="112"/>
    </location>
</feature>
<dbReference type="EMBL" id="VOIH02000007">
    <property type="protein sequence ID" value="KAF3442670.1"/>
    <property type="molecule type" value="Genomic_DNA"/>
</dbReference>
<dbReference type="InterPro" id="IPR036236">
    <property type="entry name" value="Znf_C2H2_sf"/>
</dbReference>
<dbReference type="Proteomes" id="UP000796880">
    <property type="component" value="Unassembled WGS sequence"/>
</dbReference>
<evidence type="ECO:0000313" key="4">
    <source>
        <dbReference type="EMBL" id="KAF3442670.1"/>
    </source>
</evidence>
<keyword evidence="5" id="KW-1185">Reference proteome</keyword>
<feature type="region of interest" description="Disordered" evidence="2">
    <location>
        <begin position="134"/>
        <end position="174"/>
    </location>
</feature>
<dbReference type="Gene3D" id="3.30.160.60">
    <property type="entry name" value="Classic Zinc Finger"/>
    <property type="match status" value="1"/>
</dbReference>
<comment type="caution">
    <text evidence="4">The sequence shown here is derived from an EMBL/GenBank/DDBJ whole genome shotgun (WGS) entry which is preliminary data.</text>
</comment>
<dbReference type="PROSITE" id="PS50157">
    <property type="entry name" value="ZINC_FINGER_C2H2_2"/>
    <property type="match status" value="1"/>
</dbReference>
<dbReference type="PANTHER" id="PTHR46353">
    <property type="entry name" value="ZINC FINGER PROTEIN 5"/>
    <property type="match status" value="1"/>
</dbReference>
<dbReference type="AlphaFoldDB" id="A0A8K0MD76"/>
<feature type="region of interest" description="Disordered" evidence="2">
    <location>
        <begin position="86"/>
        <end position="119"/>
    </location>
</feature>
<name>A0A8K0MD76_9ROSA</name>
<protein>
    <recommendedName>
        <fullName evidence="3">C2H2-type domain-containing protein</fullName>
    </recommendedName>
</protein>
<keyword evidence="1" id="KW-0479">Metal-binding</keyword>
<sequence>MQSTDSDSDESTATSVRKQPYKCIFCSKRFKSGQALGGHQNAHRLVPRVTKQNLQYLEYLAILRASRPHPGGVAVNQYYSIPNELIEGHGDYEPPEESNSTSAANVHGQNQDPPRLPNLTPKLHDFLGKWISNVGGPQDEVEKSSERTISSPIVKVSRTGTEDLEEEVTSKQND</sequence>